<dbReference type="EMBL" id="PUIA01000042">
    <property type="protein sequence ID" value="PQO29147.1"/>
    <property type="molecule type" value="Genomic_DNA"/>
</dbReference>
<evidence type="ECO:0000313" key="3">
    <source>
        <dbReference type="EMBL" id="PQO29147.1"/>
    </source>
</evidence>
<keyword evidence="2" id="KW-0472">Membrane</keyword>
<accession>A0A2S8FAH4</accession>
<organism evidence="3 4">
    <name type="scientific">Blastopirellula marina</name>
    <dbReference type="NCBI Taxonomy" id="124"/>
    <lineage>
        <taxon>Bacteria</taxon>
        <taxon>Pseudomonadati</taxon>
        <taxon>Planctomycetota</taxon>
        <taxon>Planctomycetia</taxon>
        <taxon>Pirellulales</taxon>
        <taxon>Pirellulaceae</taxon>
        <taxon>Blastopirellula</taxon>
    </lineage>
</organism>
<keyword evidence="2" id="KW-1133">Transmembrane helix</keyword>
<sequence>MAWALALCGVVFAILRLVGPFAAYMTVLFLVVTLVHLGASYLCHRLGHQRKKRREPQNIPLPPPSSPRRKWKSPNLAERTGLSSWQIRLVSQATLAGAIVGAVASTWVPPQQFNYAVTGVCLISGAALAGMGCFVLSNLLEHAWRSLVSARQGEYSQAID</sequence>
<proteinExistence type="predicted"/>
<feature type="transmembrane region" description="Helical" evidence="2">
    <location>
        <begin position="115"/>
        <end position="136"/>
    </location>
</feature>
<feature type="transmembrane region" description="Helical" evidence="2">
    <location>
        <begin position="23"/>
        <end position="44"/>
    </location>
</feature>
<evidence type="ECO:0000256" key="2">
    <source>
        <dbReference type="SAM" id="Phobius"/>
    </source>
</evidence>
<feature type="transmembrane region" description="Helical" evidence="2">
    <location>
        <begin position="89"/>
        <end position="109"/>
    </location>
</feature>
<feature type="region of interest" description="Disordered" evidence="1">
    <location>
        <begin position="52"/>
        <end position="73"/>
    </location>
</feature>
<dbReference type="Proteomes" id="UP000240009">
    <property type="component" value="Unassembled WGS sequence"/>
</dbReference>
<keyword evidence="2" id="KW-0812">Transmembrane</keyword>
<evidence type="ECO:0000256" key="1">
    <source>
        <dbReference type="SAM" id="MobiDB-lite"/>
    </source>
</evidence>
<gene>
    <name evidence="3" type="ORF">C5Y96_15445</name>
</gene>
<evidence type="ECO:0000313" key="4">
    <source>
        <dbReference type="Proteomes" id="UP000240009"/>
    </source>
</evidence>
<protein>
    <submittedName>
        <fullName evidence="3">Uncharacterized protein</fullName>
    </submittedName>
</protein>
<comment type="caution">
    <text evidence="3">The sequence shown here is derived from an EMBL/GenBank/DDBJ whole genome shotgun (WGS) entry which is preliminary data.</text>
</comment>
<reference evidence="3 4" key="1">
    <citation type="submission" date="2018-02" db="EMBL/GenBank/DDBJ databases">
        <title>Comparative genomes isolates from brazilian mangrove.</title>
        <authorList>
            <person name="Araujo J.E."/>
            <person name="Taketani R.G."/>
            <person name="Silva M.C.P."/>
            <person name="Loureco M.V."/>
            <person name="Andreote F.D."/>
        </authorList>
    </citation>
    <scope>NUCLEOTIDE SEQUENCE [LARGE SCALE GENOMIC DNA]</scope>
    <source>
        <strain evidence="3 4">HEX-2 MGV</strain>
    </source>
</reference>
<dbReference type="AlphaFoldDB" id="A0A2S8FAH4"/>
<name>A0A2S8FAH4_9BACT</name>